<keyword evidence="2" id="KW-1185">Reference proteome</keyword>
<dbReference type="Proteomes" id="UP000006294">
    <property type="component" value="Chromosome"/>
</dbReference>
<name>K0J113_AMPXN</name>
<dbReference type="EMBL" id="AP012050">
    <property type="protein sequence ID" value="BAM48494.1"/>
    <property type="molecule type" value="Genomic_DNA"/>
</dbReference>
<sequence>MVQTTTSHKVNRDLVGSGFSHELVAFEPHAPVARKLTPAEYTFSERQGTLIVYFSYFIHVHEN</sequence>
<reference evidence="1 2" key="1">
    <citation type="submission" date="2011-01" db="EMBL/GenBank/DDBJ databases">
        <title>Whole genome sequence of Amphibacillus xylinus NBRC 15112.</title>
        <authorList>
            <person name="Nakazawa H."/>
            <person name="Katano Y."/>
            <person name="Nakamura S."/>
            <person name="Sasagawa M."/>
            <person name="Fukada J."/>
            <person name="Arai T."/>
            <person name="Sasakura N."/>
            <person name="Mochizuki D."/>
            <person name="Hosoyama A."/>
            <person name="Harada K."/>
            <person name="Horikawa H."/>
            <person name="Kato Y."/>
            <person name="Harada T."/>
            <person name="Sasaki K."/>
            <person name="Sekiguchi M."/>
            <person name="Hodoyama M."/>
            <person name="Nishiko R."/>
            <person name="Narita H."/>
            <person name="Hanamaki A."/>
            <person name="Hata C."/>
            <person name="Konno Y."/>
            <person name="Niimura Y."/>
            <person name="Yamazaki S."/>
            <person name="Fujita N."/>
        </authorList>
    </citation>
    <scope>NUCLEOTIDE SEQUENCE [LARGE SCALE GENOMIC DNA]</scope>
    <source>
        <strain evidence="2">ATCC 51415 / DSM 6626 / JCM 7361 / LMG 17667 / NBRC 15112 / Ep01</strain>
    </source>
</reference>
<accession>K0J113</accession>
<dbReference type="RefSeq" id="WP_015011073.1">
    <property type="nucleotide sequence ID" value="NC_018704.1"/>
</dbReference>
<evidence type="ECO:0000313" key="1">
    <source>
        <dbReference type="EMBL" id="BAM48494.1"/>
    </source>
</evidence>
<protein>
    <submittedName>
        <fullName evidence="1">Uncharacterized protein</fullName>
    </submittedName>
</protein>
<gene>
    <name evidence="1" type="ordered locus">AXY_23620</name>
</gene>
<evidence type="ECO:0000313" key="2">
    <source>
        <dbReference type="Proteomes" id="UP000006294"/>
    </source>
</evidence>
<dbReference type="AlphaFoldDB" id="K0J113"/>
<dbReference type="KEGG" id="axl:AXY_23620"/>
<proteinExistence type="predicted"/>
<organism evidence="1 2">
    <name type="scientific">Amphibacillus xylanus (strain ATCC 51415 / DSM 6626 / JCM 7361 / LMG 17667 / NBRC 15112 / Ep01)</name>
    <dbReference type="NCBI Taxonomy" id="698758"/>
    <lineage>
        <taxon>Bacteria</taxon>
        <taxon>Bacillati</taxon>
        <taxon>Bacillota</taxon>
        <taxon>Bacilli</taxon>
        <taxon>Bacillales</taxon>
        <taxon>Bacillaceae</taxon>
        <taxon>Amphibacillus</taxon>
    </lineage>
</organism>
<dbReference type="HOGENOM" id="CLU_2875780_0_0_9"/>